<keyword evidence="5" id="KW-0500">Molybdenum</keyword>
<dbReference type="GO" id="GO:0043546">
    <property type="term" value="F:molybdopterin cofactor binding"/>
    <property type="evidence" value="ECO:0007669"/>
    <property type="project" value="InterPro"/>
</dbReference>
<dbReference type="InterPro" id="IPR006656">
    <property type="entry name" value="Mopterin_OxRdtase"/>
</dbReference>
<dbReference type="PIRSF" id="PIRSF000144">
    <property type="entry name" value="CbbBc"/>
    <property type="match status" value="1"/>
</dbReference>
<evidence type="ECO:0000256" key="9">
    <source>
        <dbReference type="ARBA" id="ARBA00023014"/>
    </source>
</evidence>
<keyword evidence="4" id="KW-0004">4Fe-4S</keyword>
<dbReference type="EMBL" id="BRXS01000001">
    <property type="protein sequence ID" value="GLC24285.1"/>
    <property type="molecule type" value="Genomic_DNA"/>
</dbReference>
<proteinExistence type="inferred from homology"/>
<evidence type="ECO:0000256" key="10">
    <source>
        <dbReference type="SAM" id="MobiDB-lite"/>
    </source>
</evidence>
<feature type="domain" description="Molybdopterin dinucleotide-binding" evidence="12">
    <location>
        <begin position="660"/>
        <end position="764"/>
    </location>
</feature>
<dbReference type="SUPFAM" id="SSF50692">
    <property type="entry name" value="ADC-like"/>
    <property type="match status" value="1"/>
</dbReference>
<gene>
    <name evidence="13" type="ORF">rosag_07980</name>
</gene>
<sequence length="779" mass="85090">MDETPELPSAQTPPETEHPHVGKASTVAAGVAAVVQTARWGLREMGPVRTVRTLLAVNQVDGFDCQSCAWPSPNGARHTAEFCENGAKAVADAATRKRVGPDFFTAHSVLELSRQSDQWLNAQGRLTHPMVLREGATHYAPITWDEAFALIAAELHALDTPDAAAFYTSGRTSNEAAFLWQLFVRQYGTNNLPDCSNMCHESSGEALNEAIGVGKGTVTLEDFERADSIWIFGQNPGTNHPRMLTSLQAAKANGCTIVTVNPLPEVGTTAFANPQHLSHPLKAIPVLLGRATPLTDLFVPVRINGDVAFLQGVMKEMLAEEDARPGTVFDQVFIREHTVGYEAFIAGLRAASWDVIVEQSGASRAQIREAAAIAMRSERMICCWAMGLTQHRNAVDTIQEVANFLMLRGHLGRPGAGACPVRGHSNVQGDRTMGIWEKMPDAFLDRLGAEFGFAPPRAHGADTVQTIERMHAGTIRVFVAMGGNFLSATPDTGFTAEALRRCRLTAHVATKLNRAHLVTGRQALILPCLDRSEHDVRPGGEQFVTVEDSMGIVNPSRGVLPPASEQLLSEPRIVARLAQATLGDRTTVAWSALADDYDRVRDHIARVVPGFDDFNARIRRGPWYLYNAVRDERKFNNGIGRARFTVHDIPRHDLPAGQYLMMTIRTHDQFNTVVYGLDDRYRGVFGGRRVVFMNRDDMADAGLAQGDLVDLTSHFAGETRTAPHWLVVPYAIPRRCTATYFPEGNALVPVRSTARRSNTPTSKSVRISIARSVGGAPPA</sequence>
<comment type="caution">
    <text evidence="13">The sequence shown here is derived from an EMBL/GenBank/DDBJ whole genome shotgun (WGS) entry which is preliminary data.</text>
</comment>
<dbReference type="InterPro" id="IPR009010">
    <property type="entry name" value="Asp_de-COase-like_dom_sf"/>
</dbReference>
<dbReference type="GO" id="GO:0045333">
    <property type="term" value="P:cellular respiration"/>
    <property type="evidence" value="ECO:0007669"/>
    <property type="project" value="UniProtKB-ARBA"/>
</dbReference>
<feature type="region of interest" description="Disordered" evidence="10">
    <location>
        <begin position="1"/>
        <end position="22"/>
    </location>
</feature>
<dbReference type="GO" id="GO:0030151">
    <property type="term" value="F:molybdenum ion binding"/>
    <property type="evidence" value="ECO:0007669"/>
    <property type="project" value="InterPro"/>
</dbReference>
<keyword evidence="6" id="KW-0479">Metal-binding</keyword>
<evidence type="ECO:0000256" key="1">
    <source>
        <dbReference type="ARBA" id="ARBA00001942"/>
    </source>
</evidence>
<dbReference type="GO" id="GO:0051539">
    <property type="term" value="F:4 iron, 4 sulfur cluster binding"/>
    <property type="evidence" value="ECO:0007669"/>
    <property type="project" value="UniProtKB-KW"/>
</dbReference>
<feature type="domain" description="Molybdopterin oxidoreductase" evidence="11">
    <location>
        <begin position="125"/>
        <end position="503"/>
    </location>
</feature>
<evidence type="ECO:0000256" key="3">
    <source>
        <dbReference type="ARBA" id="ARBA00010312"/>
    </source>
</evidence>
<dbReference type="Gene3D" id="3.40.228.10">
    <property type="entry name" value="Dimethylsulfoxide Reductase, domain 2"/>
    <property type="match status" value="1"/>
</dbReference>
<comment type="cofactor">
    <cofactor evidence="1">
        <name>Mo-bis(molybdopterin guanine dinucleotide)</name>
        <dbReference type="ChEBI" id="CHEBI:60539"/>
    </cofactor>
</comment>
<dbReference type="AlphaFoldDB" id="A0AA37QDF7"/>
<keyword evidence="8" id="KW-0408">Iron</keyword>
<comment type="similarity">
    <text evidence="3">Belongs to the prokaryotic molybdopterin-containing oxidoreductase family.</text>
</comment>
<dbReference type="Pfam" id="PF00384">
    <property type="entry name" value="Molybdopterin"/>
    <property type="match status" value="1"/>
</dbReference>
<accession>A0AA37QDF7</accession>
<dbReference type="NCBIfam" id="TIGR01701">
    <property type="entry name" value="Fdhalpha-like"/>
    <property type="match status" value="1"/>
</dbReference>
<protein>
    <submittedName>
        <fullName evidence="13">Formate dehydrogenase</fullName>
    </submittedName>
</protein>
<evidence type="ECO:0000256" key="6">
    <source>
        <dbReference type="ARBA" id="ARBA00022723"/>
    </source>
</evidence>
<evidence type="ECO:0000256" key="5">
    <source>
        <dbReference type="ARBA" id="ARBA00022505"/>
    </source>
</evidence>
<dbReference type="InterPro" id="IPR041953">
    <property type="entry name" value="YdeP_MopB"/>
</dbReference>
<dbReference type="Gene3D" id="3.40.50.740">
    <property type="match status" value="1"/>
</dbReference>
<dbReference type="InterPro" id="IPR037951">
    <property type="entry name" value="MopB_CT_YdeP"/>
</dbReference>
<dbReference type="SUPFAM" id="SSF53706">
    <property type="entry name" value="Formate dehydrogenase/DMSO reductase, domains 1-3"/>
    <property type="match status" value="1"/>
</dbReference>
<dbReference type="RefSeq" id="WP_284348733.1">
    <property type="nucleotide sequence ID" value="NZ_BRXS01000001.1"/>
</dbReference>
<evidence type="ECO:0000256" key="2">
    <source>
        <dbReference type="ARBA" id="ARBA00001966"/>
    </source>
</evidence>
<dbReference type="GO" id="GO:0016020">
    <property type="term" value="C:membrane"/>
    <property type="evidence" value="ECO:0007669"/>
    <property type="project" value="TreeGrafter"/>
</dbReference>
<dbReference type="InterPro" id="IPR006657">
    <property type="entry name" value="MoPterin_dinucl-bd_dom"/>
</dbReference>
<evidence type="ECO:0000259" key="12">
    <source>
        <dbReference type="Pfam" id="PF01568"/>
    </source>
</evidence>
<evidence type="ECO:0000256" key="4">
    <source>
        <dbReference type="ARBA" id="ARBA00022485"/>
    </source>
</evidence>
<comment type="cofactor">
    <cofactor evidence="2">
        <name>[4Fe-4S] cluster</name>
        <dbReference type="ChEBI" id="CHEBI:49883"/>
    </cofactor>
</comment>
<evidence type="ECO:0000256" key="7">
    <source>
        <dbReference type="ARBA" id="ARBA00023002"/>
    </source>
</evidence>
<dbReference type="PANTHER" id="PTHR43105:SF4">
    <property type="entry name" value="PROTEIN YDEP"/>
    <property type="match status" value="1"/>
</dbReference>
<reference evidence="13" key="1">
    <citation type="submission" date="2022-08" db="EMBL/GenBank/DDBJ databases">
        <title>Draft genome sequencing of Roseisolibacter agri AW1220.</title>
        <authorList>
            <person name="Tobiishi Y."/>
            <person name="Tonouchi A."/>
        </authorList>
    </citation>
    <scope>NUCLEOTIDE SEQUENCE</scope>
    <source>
        <strain evidence="13">AW1220</strain>
    </source>
</reference>
<evidence type="ECO:0000256" key="8">
    <source>
        <dbReference type="ARBA" id="ARBA00023004"/>
    </source>
</evidence>
<dbReference type="Proteomes" id="UP001161325">
    <property type="component" value="Unassembled WGS sequence"/>
</dbReference>
<dbReference type="CDD" id="cd02787">
    <property type="entry name" value="MopB_CT_ydeP"/>
    <property type="match status" value="1"/>
</dbReference>
<dbReference type="InterPro" id="IPR050123">
    <property type="entry name" value="Prok_molybdopt-oxidoreductase"/>
</dbReference>
<name>A0AA37QDF7_9BACT</name>
<evidence type="ECO:0000313" key="14">
    <source>
        <dbReference type="Proteomes" id="UP001161325"/>
    </source>
</evidence>
<dbReference type="InterPro" id="IPR010046">
    <property type="entry name" value="Mopterin_OxRdtse_a_bac"/>
</dbReference>
<organism evidence="13 14">
    <name type="scientific">Roseisolibacter agri</name>
    <dbReference type="NCBI Taxonomy" id="2014610"/>
    <lineage>
        <taxon>Bacteria</taxon>
        <taxon>Pseudomonadati</taxon>
        <taxon>Gemmatimonadota</taxon>
        <taxon>Gemmatimonadia</taxon>
        <taxon>Gemmatimonadales</taxon>
        <taxon>Gemmatimonadaceae</taxon>
        <taxon>Roseisolibacter</taxon>
    </lineage>
</organism>
<keyword evidence="9" id="KW-0411">Iron-sulfur</keyword>
<dbReference type="PANTHER" id="PTHR43105">
    <property type="entry name" value="RESPIRATORY NITRATE REDUCTASE"/>
    <property type="match status" value="1"/>
</dbReference>
<dbReference type="Pfam" id="PF01568">
    <property type="entry name" value="Molydop_binding"/>
    <property type="match status" value="1"/>
</dbReference>
<dbReference type="GO" id="GO:0008863">
    <property type="term" value="F:formate dehydrogenase (NAD+) activity"/>
    <property type="evidence" value="ECO:0007669"/>
    <property type="project" value="InterPro"/>
</dbReference>
<keyword evidence="14" id="KW-1185">Reference proteome</keyword>
<keyword evidence="7" id="KW-0560">Oxidoreductase</keyword>
<dbReference type="CDD" id="cd02767">
    <property type="entry name" value="MopB_ydeP"/>
    <property type="match status" value="1"/>
</dbReference>
<evidence type="ECO:0000259" key="11">
    <source>
        <dbReference type="Pfam" id="PF00384"/>
    </source>
</evidence>
<evidence type="ECO:0000313" key="13">
    <source>
        <dbReference type="EMBL" id="GLC24285.1"/>
    </source>
</evidence>